<dbReference type="Proteomes" id="UP000467840">
    <property type="component" value="Chromosome 12"/>
</dbReference>
<protein>
    <recommendedName>
        <fullName evidence="4">Bulb-type lectin domain-containing protein</fullName>
    </recommendedName>
</protein>
<evidence type="ECO:0000313" key="5">
    <source>
        <dbReference type="EMBL" id="KAF2284365.1"/>
    </source>
</evidence>
<evidence type="ECO:0000313" key="6">
    <source>
        <dbReference type="Proteomes" id="UP000467840"/>
    </source>
</evidence>
<dbReference type="PANTHER" id="PTHR47976:SF27">
    <property type="entry name" value="RECEPTOR-LIKE SERINE_THREONINE-PROTEIN KINASE"/>
    <property type="match status" value="1"/>
</dbReference>
<evidence type="ECO:0000259" key="4">
    <source>
        <dbReference type="PROSITE" id="PS50927"/>
    </source>
</evidence>
<dbReference type="AlphaFoldDB" id="A0A6A6K7K1"/>
<feature type="domain" description="Bulb-type lectin" evidence="4">
    <location>
        <begin position="1"/>
        <end position="103"/>
    </location>
</feature>
<gene>
    <name evidence="5" type="ORF">GH714_021128</name>
</gene>
<organism evidence="5 6">
    <name type="scientific">Hevea brasiliensis</name>
    <name type="common">Para rubber tree</name>
    <name type="synonym">Siphonia brasiliensis</name>
    <dbReference type="NCBI Taxonomy" id="3981"/>
    <lineage>
        <taxon>Eukaryota</taxon>
        <taxon>Viridiplantae</taxon>
        <taxon>Streptophyta</taxon>
        <taxon>Embryophyta</taxon>
        <taxon>Tracheophyta</taxon>
        <taxon>Spermatophyta</taxon>
        <taxon>Magnoliopsida</taxon>
        <taxon>eudicotyledons</taxon>
        <taxon>Gunneridae</taxon>
        <taxon>Pentapetalae</taxon>
        <taxon>rosids</taxon>
        <taxon>fabids</taxon>
        <taxon>Malpighiales</taxon>
        <taxon>Euphorbiaceae</taxon>
        <taxon>Crotonoideae</taxon>
        <taxon>Micrandreae</taxon>
        <taxon>Hevea</taxon>
    </lineage>
</organism>
<dbReference type="InterPro" id="IPR036426">
    <property type="entry name" value="Bulb-type_lectin_dom_sf"/>
</dbReference>
<accession>A0A6A6K7K1</accession>
<dbReference type="InterPro" id="IPR051343">
    <property type="entry name" value="G-type_lectin_kinases/EP1-like"/>
</dbReference>
<dbReference type="EMBL" id="JAAGAX010000018">
    <property type="protein sequence ID" value="KAF2284365.1"/>
    <property type="molecule type" value="Genomic_DNA"/>
</dbReference>
<evidence type="ECO:0000256" key="3">
    <source>
        <dbReference type="ARBA" id="ARBA00023180"/>
    </source>
</evidence>
<keyword evidence="3" id="KW-0325">Glycoprotein</keyword>
<evidence type="ECO:0000256" key="2">
    <source>
        <dbReference type="ARBA" id="ARBA00023157"/>
    </source>
</evidence>
<dbReference type="SUPFAM" id="SSF51110">
    <property type="entry name" value="alpha-D-mannose-specific plant lectins"/>
    <property type="match status" value="1"/>
</dbReference>
<name>A0A6A6K7K1_HEVBR</name>
<proteinExistence type="predicted"/>
<sequence>MVLPFWSICIWILSQGTGFAVGIWLVGKHNTKVVWTANRNDPPVSEDSTIVLTEYGELLYIIGQEGEKLIATNTEAASFASLHDSGNLVLYNKNSEVIWESFKYPTDTILGALATYELSTVPISKIIENLYYNSLSANNDNSTIYRATLDTDGVLRLYSHRYDETGELKAKSQWAIAKSL</sequence>
<dbReference type="Gene3D" id="2.90.10.10">
    <property type="entry name" value="Bulb-type lectin domain"/>
    <property type="match status" value="1"/>
</dbReference>
<dbReference type="PANTHER" id="PTHR47976">
    <property type="entry name" value="G-TYPE LECTIN S-RECEPTOR-LIKE SERINE/THREONINE-PROTEIN KINASE SD2-5"/>
    <property type="match status" value="1"/>
</dbReference>
<dbReference type="InterPro" id="IPR001480">
    <property type="entry name" value="Bulb-type_lectin_dom"/>
</dbReference>
<keyword evidence="6" id="KW-1185">Reference proteome</keyword>
<dbReference type="Pfam" id="PF01453">
    <property type="entry name" value="B_lectin"/>
    <property type="match status" value="1"/>
</dbReference>
<keyword evidence="2" id="KW-1015">Disulfide bond</keyword>
<dbReference type="PROSITE" id="PS50927">
    <property type="entry name" value="BULB_LECTIN"/>
    <property type="match status" value="1"/>
</dbReference>
<evidence type="ECO:0000256" key="1">
    <source>
        <dbReference type="ARBA" id="ARBA00022729"/>
    </source>
</evidence>
<keyword evidence="1" id="KW-0732">Signal</keyword>
<reference evidence="5 6" key="1">
    <citation type="journal article" date="2020" name="Mol. Plant">
        <title>The Chromosome-Based Rubber Tree Genome Provides New Insights into Spurge Genome Evolution and Rubber Biosynthesis.</title>
        <authorList>
            <person name="Liu J."/>
            <person name="Shi C."/>
            <person name="Shi C.C."/>
            <person name="Li W."/>
            <person name="Zhang Q.J."/>
            <person name="Zhang Y."/>
            <person name="Li K."/>
            <person name="Lu H.F."/>
            <person name="Shi C."/>
            <person name="Zhu S.T."/>
            <person name="Xiao Z.Y."/>
            <person name="Nan H."/>
            <person name="Yue Y."/>
            <person name="Zhu X.G."/>
            <person name="Wu Y."/>
            <person name="Hong X.N."/>
            <person name="Fan G.Y."/>
            <person name="Tong Y."/>
            <person name="Zhang D."/>
            <person name="Mao C.L."/>
            <person name="Liu Y.L."/>
            <person name="Hao S.J."/>
            <person name="Liu W.Q."/>
            <person name="Lv M.Q."/>
            <person name="Zhang H.B."/>
            <person name="Liu Y."/>
            <person name="Hu-Tang G.R."/>
            <person name="Wang J.P."/>
            <person name="Wang J.H."/>
            <person name="Sun Y.H."/>
            <person name="Ni S.B."/>
            <person name="Chen W.B."/>
            <person name="Zhang X.C."/>
            <person name="Jiao Y.N."/>
            <person name="Eichler E.E."/>
            <person name="Li G.H."/>
            <person name="Liu X."/>
            <person name="Gao L.Z."/>
        </authorList>
    </citation>
    <scope>NUCLEOTIDE SEQUENCE [LARGE SCALE GENOMIC DNA]</scope>
    <source>
        <strain evidence="6">cv. GT1</strain>
        <tissue evidence="5">Leaf</tissue>
    </source>
</reference>
<comment type="caution">
    <text evidence="5">The sequence shown here is derived from an EMBL/GenBank/DDBJ whole genome shotgun (WGS) entry which is preliminary data.</text>
</comment>